<feature type="region of interest" description="Disordered" evidence="1">
    <location>
        <begin position="188"/>
        <end position="281"/>
    </location>
</feature>
<evidence type="ECO:0000313" key="3">
    <source>
        <dbReference type="Proteomes" id="UP001212841"/>
    </source>
</evidence>
<feature type="region of interest" description="Disordered" evidence="1">
    <location>
        <begin position="145"/>
        <end position="168"/>
    </location>
</feature>
<feature type="region of interest" description="Disordered" evidence="1">
    <location>
        <begin position="293"/>
        <end position="320"/>
    </location>
</feature>
<feature type="compositionally biased region" description="Basic and acidic residues" evidence="1">
    <location>
        <begin position="309"/>
        <end position="320"/>
    </location>
</feature>
<keyword evidence="3" id="KW-1185">Reference proteome</keyword>
<proteinExistence type="predicted"/>
<protein>
    <submittedName>
        <fullName evidence="2">Uncharacterized protein</fullName>
    </submittedName>
</protein>
<reference evidence="2" key="1">
    <citation type="submission" date="2020-05" db="EMBL/GenBank/DDBJ databases">
        <title>Phylogenomic resolution of chytrid fungi.</title>
        <authorList>
            <person name="Stajich J.E."/>
            <person name="Amses K."/>
            <person name="Simmons R."/>
            <person name="Seto K."/>
            <person name="Myers J."/>
            <person name="Bonds A."/>
            <person name="Quandt C.A."/>
            <person name="Barry K."/>
            <person name="Liu P."/>
            <person name="Grigoriev I."/>
            <person name="Longcore J.E."/>
            <person name="James T.Y."/>
        </authorList>
    </citation>
    <scope>NUCLEOTIDE SEQUENCE</scope>
    <source>
        <strain evidence="2">JEL0318</strain>
    </source>
</reference>
<comment type="caution">
    <text evidence="2">The sequence shown here is derived from an EMBL/GenBank/DDBJ whole genome shotgun (WGS) entry which is preliminary data.</text>
</comment>
<gene>
    <name evidence="2" type="ORF">HK097_007563</name>
</gene>
<organism evidence="2 3">
    <name type="scientific">Rhizophlyctis rosea</name>
    <dbReference type="NCBI Taxonomy" id="64517"/>
    <lineage>
        <taxon>Eukaryota</taxon>
        <taxon>Fungi</taxon>
        <taxon>Fungi incertae sedis</taxon>
        <taxon>Chytridiomycota</taxon>
        <taxon>Chytridiomycota incertae sedis</taxon>
        <taxon>Chytridiomycetes</taxon>
        <taxon>Rhizophlyctidales</taxon>
        <taxon>Rhizophlyctidaceae</taxon>
        <taxon>Rhizophlyctis</taxon>
    </lineage>
</organism>
<feature type="compositionally biased region" description="Polar residues" evidence="1">
    <location>
        <begin position="258"/>
        <end position="277"/>
    </location>
</feature>
<name>A0AAD5SCX7_9FUNG</name>
<accession>A0AAD5SCX7</accession>
<dbReference type="Proteomes" id="UP001212841">
    <property type="component" value="Unassembled WGS sequence"/>
</dbReference>
<dbReference type="AlphaFoldDB" id="A0AAD5SCX7"/>
<sequence>MSSKPESINSLAENAEPADLQRSQQPVIDLTGTQSHAMIQPADTTNTNQMSDEELEARVQHLLDEIQEGEKHAYTHTETAKHQANVLQQMEDHFHAIVKHHKQVITAMREAMTLNQQVYEEDWGHQQEKRRLEYKALHMEIHRRHVAKGQQQQQPGPHTPAKTFAKPASKHAVLKPAVAQVLHAASKAALDRDLQSTPSARRTGPGMRCFPTPSAMRSSQRASSPPTPKKSSLKKIQLPSVTPWLAKPAFTPTPAKRTAQTANSQSSQLHTPASTPLHTAHATLPKLPPAQTVVSHGSEAAGINRDKKRKAEEEGRVSDNEAEMHLVTSAKAKRMHVSSGIEKYRIAFGGFVQDDIDKFHKLMKNIPGAVCLNTWKADNPGKDLLIDGHAIQSPAFKSKRTIYNYAASLRGMWSIWGTDWIQDSCAQGAWLPEKGYDAFKNEGNTVLQGKAFFFAESFREAADAKARECNIRGLVTYADGRVVGSFEDADAVIVGMHDDGSYEGKPTFNFNQFLHAIPTLHMTPVNPAPNSTEA</sequence>
<dbReference type="EMBL" id="JADGJD010000399">
    <property type="protein sequence ID" value="KAJ3051413.1"/>
    <property type="molecule type" value="Genomic_DNA"/>
</dbReference>
<feature type="region of interest" description="Disordered" evidence="1">
    <location>
        <begin position="1"/>
        <end position="24"/>
    </location>
</feature>
<feature type="compositionally biased region" description="Polar residues" evidence="1">
    <location>
        <begin position="1"/>
        <end position="12"/>
    </location>
</feature>
<dbReference type="InterPro" id="IPR036420">
    <property type="entry name" value="BRCT_dom_sf"/>
</dbReference>
<dbReference type="Gene3D" id="3.40.50.10190">
    <property type="entry name" value="BRCT domain"/>
    <property type="match status" value="1"/>
</dbReference>
<evidence type="ECO:0000313" key="2">
    <source>
        <dbReference type="EMBL" id="KAJ3051413.1"/>
    </source>
</evidence>
<evidence type="ECO:0000256" key="1">
    <source>
        <dbReference type="SAM" id="MobiDB-lite"/>
    </source>
</evidence>